<evidence type="ECO:0000313" key="3">
    <source>
        <dbReference type="Proteomes" id="UP000721954"/>
    </source>
</evidence>
<evidence type="ECO:0008006" key="4">
    <source>
        <dbReference type="Google" id="ProtNLM"/>
    </source>
</evidence>
<evidence type="ECO:0000313" key="2">
    <source>
        <dbReference type="EMBL" id="MBO8203169.1"/>
    </source>
</evidence>
<sequence length="148" mass="15114">MLLPRVPRLSAEGRSPDRGGISVFVAVVTAAMLALLGVLVVDGGGTMRAASNAEALAREAARAGGQAIDGGAAIEGDAWRVKPADATAAAHAYLRSTGTRGSVTVSGDGKTIHVTVRDTYSFRFMPGSRTVTGEGEAVLLHGVDEPEN</sequence>
<gene>
    <name evidence="2" type="ORF">JW613_33550</name>
</gene>
<dbReference type="Proteomes" id="UP000721954">
    <property type="component" value="Unassembled WGS sequence"/>
</dbReference>
<name>A0ABS3Y6F0_9ACTN</name>
<reference evidence="2 3" key="1">
    <citation type="submission" date="2021-02" db="EMBL/GenBank/DDBJ databases">
        <title>Streptomyces spirodelae sp. nov., isolated from duckweed.</title>
        <authorList>
            <person name="Saimee Y."/>
            <person name="Duangmal K."/>
        </authorList>
    </citation>
    <scope>NUCLEOTIDE SEQUENCE [LARGE SCALE GENOMIC DNA]</scope>
    <source>
        <strain evidence="2 3">DSM 42105</strain>
    </source>
</reference>
<keyword evidence="1" id="KW-0472">Membrane</keyword>
<keyword evidence="1" id="KW-0812">Transmembrane</keyword>
<dbReference type="EMBL" id="JAFFZM010000035">
    <property type="protein sequence ID" value="MBO8203169.1"/>
    <property type="molecule type" value="Genomic_DNA"/>
</dbReference>
<evidence type="ECO:0000256" key="1">
    <source>
        <dbReference type="SAM" id="Phobius"/>
    </source>
</evidence>
<proteinExistence type="predicted"/>
<comment type="caution">
    <text evidence="2">The sequence shown here is derived from an EMBL/GenBank/DDBJ whole genome shotgun (WGS) entry which is preliminary data.</text>
</comment>
<feature type="transmembrane region" description="Helical" evidence="1">
    <location>
        <begin position="20"/>
        <end position="41"/>
    </location>
</feature>
<keyword evidence="1" id="KW-1133">Transmembrane helix</keyword>
<protein>
    <recommendedName>
        <fullName evidence="4">Flp pilus-assembly TadG-like N-terminal domain-containing protein</fullName>
    </recommendedName>
</protein>
<keyword evidence="3" id="KW-1185">Reference proteome</keyword>
<organism evidence="2 3">
    <name type="scientific">Streptomyces smyrnaeus</name>
    <dbReference type="NCBI Taxonomy" id="1387713"/>
    <lineage>
        <taxon>Bacteria</taxon>
        <taxon>Bacillati</taxon>
        <taxon>Actinomycetota</taxon>
        <taxon>Actinomycetes</taxon>
        <taxon>Kitasatosporales</taxon>
        <taxon>Streptomycetaceae</taxon>
        <taxon>Streptomyces</taxon>
    </lineage>
</organism>
<accession>A0ABS3Y6F0</accession>